<evidence type="ECO:0000313" key="2">
    <source>
        <dbReference type="Proteomes" id="UP001165677"/>
    </source>
</evidence>
<dbReference type="RefSeq" id="WP_264368832.1">
    <property type="nucleotide sequence ID" value="NZ_JAPCIO010000004.1"/>
</dbReference>
<dbReference type="Proteomes" id="UP001165677">
    <property type="component" value="Unassembled WGS sequence"/>
</dbReference>
<protein>
    <submittedName>
        <fullName evidence="1">AAA family ATPase</fullName>
    </submittedName>
</protein>
<name>A0ABT3EHK3_9FLAO</name>
<dbReference type="InterPro" id="IPR027417">
    <property type="entry name" value="P-loop_NTPase"/>
</dbReference>
<comment type="caution">
    <text evidence="1">The sequence shown here is derived from an EMBL/GenBank/DDBJ whole genome shotgun (WGS) entry which is preliminary data.</text>
</comment>
<dbReference type="PANTHER" id="PTHR43581">
    <property type="entry name" value="ATP/GTP PHOSPHATASE"/>
    <property type="match status" value="1"/>
</dbReference>
<dbReference type="Gene3D" id="3.40.50.300">
    <property type="entry name" value="P-loop containing nucleotide triphosphate hydrolases"/>
    <property type="match status" value="1"/>
</dbReference>
<dbReference type="PROSITE" id="PS00618">
    <property type="entry name" value="RECF_2"/>
    <property type="match status" value="1"/>
</dbReference>
<proteinExistence type="predicted"/>
<dbReference type="InterPro" id="IPR018078">
    <property type="entry name" value="DNA-binding_RecF_CS"/>
</dbReference>
<dbReference type="SUPFAM" id="SSF52540">
    <property type="entry name" value="P-loop containing nucleoside triphosphate hydrolases"/>
    <property type="match status" value="1"/>
</dbReference>
<reference evidence="1" key="1">
    <citation type="submission" date="2022-10" db="EMBL/GenBank/DDBJ databases">
        <title>Flavobacterium sp. nov., a bacterium isolated from lake sediment.</title>
        <authorList>
            <person name="Qu J.-H."/>
        </authorList>
    </citation>
    <scope>NUCLEOTIDE SEQUENCE</scope>
    <source>
        <strain evidence="1">TH16-21</strain>
    </source>
</reference>
<accession>A0ABT3EHK3</accession>
<evidence type="ECO:0000313" key="1">
    <source>
        <dbReference type="EMBL" id="MCW1148047.1"/>
    </source>
</evidence>
<keyword evidence="2" id="KW-1185">Reference proteome</keyword>
<dbReference type="PANTHER" id="PTHR43581:SF4">
    <property type="entry name" value="ATP_GTP PHOSPHATASE"/>
    <property type="match status" value="1"/>
</dbReference>
<dbReference type="EMBL" id="JAPCIO010000004">
    <property type="protein sequence ID" value="MCW1148047.1"/>
    <property type="molecule type" value="Genomic_DNA"/>
</dbReference>
<sequence length="382" mass="43508">MQIIGVTYSQFKHTENFWNLNPISFEGINLLVGKNASGKSKTLSLINGLANNLAENKPLNFTEGDFDFTFQKDDITYQFLLTVHEGNITSEILKSGSKTLIERDQNGKGKILSYKGDYHEFEIPTNELKINRRDKINYPYLEDINFWAIHTRIFQFSDSSTKTVLGLKDPNLKESEFNIKDTRGTIPTFNKGLKTYGKEFLDKIITDFTSIGFPITDIDLGPLSGFTISIAENPNAIITGVRVKEKDLPCWTDQLGMSNGMFRALSIIIHFNYYELEKIPGLILIDDVGEGLDFERSTNLIDLLISKAEKNPNMQLIMSTNDSFVMNSVDLKYWQIIDREGNQVKYYNHKNSPDTFGNYSLTGLNHFDFFASGFFKNGFSEE</sequence>
<organism evidence="1 2">
    <name type="scientific">Flavobacterium lacisediminis</name>
    <dbReference type="NCBI Taxonomy" id="2989705"/>
    <lineage>
        <taxon>Bacteria</taxon>
        <taxon>Pseudomonadati</taxon>
        <taxon>Bacteroidota</taxon>
        <taxon>Flavobacteriia</taxon>
        <taxon>Flavobacteriales</taxon>
        <taxon>Flavobacteriaceae</taxon>
        <taxon>Flavobacterium</taxon>
    </lineage>
</organism>
<dbReference type="InterPro" id="IPR051396">
    <property type="entry name" value="Bact_Antivir_Def_Nuclease"/>
</dbReference>
<gene>
    <name evidence="1" type="ORF">OJ995_07435</name>
</gene>